<dbReference type="InterPro" id="IPR002347">
    <property type="entry name" value="SDR_fam"/>
</dbReference>
<dbReference type="InterPro" id="IPR036291">
    <property type="entry name" value="NAD(P)-bd_dom_sf"/>
</dbReference>
<dbReference type="Pfam" id="PF00106">
    <property type="entry name" value="adh_short"/>
    <property type="match status" value="1"/>
</dbReference>
<accession>A0ABQ7GWP5</accession>
<dbReference type="PROSITE" id="PS00061">
    <property type="entry name" value="ADH_SHORT"/>
    <property type="match status" value="1"/>
</dbReference>
<dbReference type="EMBL" id="MU069558">
    <property type="protein sequence ID" value="KAF5839015.1"/>
    <property type="molecule type" value="Genomic_DNA"/>
</dbReference>
<evidence type="ECO:0000313" key="2">
    <source>
        <dbReference type="Proteomes" id="UP000815325"/>
    </source>
</evidence>
<dbReference type="PANTHER" id="PTHR43550">
    <property type="entry name" value="3-KETODIHYDROSPHINGOSINE REDUCTASE"/>
    <property type="match status" value="1"/>
</dbReference>
<name>A0ABQ7GWP5_DUNSA</name>
<reference evidence="1" key="1">
    <citation type="submission" date="2017-08" db="EMBL/GenBank/DDBJ databases">
        <authorList>
            <person name="Polle J.E."/>
            <person name="Barry K."/>
            <person name="Cushman J."/>
            <person name="Schmutz J."/>
            <person name="Tran D."/>
            <person name="Hathwaick L.T."/>
            <person name="Yim W.C."/>
            <person name="Jenkins J."/>
            <person name="Mckie-Krisberg Z.M."/>
            <person name="Prochnik S."/>
            <person name="Lindquist E."/>
            <person name="Dockter R.B."/>
            <person name="Adam C."/>
            <person name="Molina H."/>
            <person name="Bunkerborg J."/>
            <person name="Jin E."/>
            <person name="Buchheim M."/>
            <person name="Magnuson J."/>
        </authorList>
    </citation>
    <scope>NUCLEOTIDE SEQUENCE</scope>
    <source>
        <strain evidence="1">CCAP 19/18</strain>
    </source>
</reference>
<dbReference type="Gene3D" id="3.40.50.720">
    <property type="entry name" value="NAD(P)-binding Rossmann-like Domain"/>
    <property type="match status" value="1"/>
</dbReference>
<protein>
    <submittedName>
        <fullName evidence="1">Uncharacterized protein</fullName>
    </submittedName>
</protein>
<gene>
    <name evidence="1" type="ORF">DUNSADRAFT_1792</name>
</gene>
<evidence type="ECO:0000313" key="1">
    <source>
        <dbReference type="EMBL" id="KAF5839015.1"/>
    </source>
</evidence>
<dbReference type="SUPFAM" id="SSF51735">
    <property type="entry name" value="NAD(P)-binding Rossmann-fold domains"/>
    <property type="match status" value="1"/>
</dbReference>
<organism evidence="1 2">
    <name type="scientific">Dunaliella salina</name>
    <name type="common">Green alga</name>
    <name type="synonym">Protococcus salinus</name>
    <dbReference type="NCBI Taxonomy" id="3046"/>
    <lineage>
        <taxon>Eukaryota</taxon>
        <taxon>Viridiplantae</taxon>
        <taxon>Chlorophyta</taxon>
        <taxon>core chlorophytes</taxon>
        <taxon>Chlorophyceae</taxon>
        <taxon>CS clade</taxon>
        <taxon>Chlamydomonadales</taxon>
        <taxon>Dunaliellaceae</taxon>
        <taxon>Dunaliella</taxon>
    </lineage>
</organism>
<dbReference type="PANTHER" id="PTHR43550:SF3">
    <property type="entry name" value="3-KETODIHYDROSPHINGOSINE REDUCTASE"/>
    <property type="match status" value="1"/>
</dbReference>
<proteinExistence type="predicted"/>
<dbReference type="InterPro" id="IPR020904">
    <property type="entry name" value="Sc_DH/Rdtase_CS"/>
</dbReference>
<sequence length="198" mass="21651">MQLNYLGVVASVQCLYPRMVQRNAGHICLISSVMGTMGFAGYSAYAASKYAVKGLADCLRNELQGTNVSISIAFPPDTDTPGYKQENESKPPETREISALSTLFPPNKVAAGIVRGIKRRSYILPTPDIGLNLHADASQGLVPRGFLDTCCAMLTGWITPLVQSIYGLLFDRISRRHAQSRFRDLPSIDKNGSLKKSR</sequence>
<dbReference type="Proteomes" id="UP000815325">
    <property type="component" value="Unassembled WGS sequence"/>
</dbReference>
<comment type="caution">
    <text evidence="1">The sequence shown here is derived from an EMBL/GenBank/DDBJ whole genome shotgun (WGS) entry which is preliminary data.</text>
</comment>
<keyword evidence="2" id="KW-1185">Reference proteome</keyword>